<sequence>MAMDQKTHRKDSPLRIFIIDSPRLRSHLFFRFLSTSSQLAPIYHPFMIAAMFGPEEVWQHMKDQKFRKINLGEECKPLYDDATFENSQEAFLKAVGAAESEGRVVLSNEHWFNLLKTDVFVDLVRGNVREPAGLPQNPTHIPDDIFETLTPIFMIRHPIIAVRSLWRDAQWFSKQLPGEDDFDVIVSNKYQRLLFDFFKAQGRTAIVVDGEDILWRTQDMVKGLCAALGGGIDPAGLSETWDPTSKEELERMHPVIATLTKDIQESRGIVRPDVKPGEPSLNTQVQKWSDEHGDSIAEQLRGLVLENMPHYEYLKQFAV</sequence>
<comment type="caution">
    <text evidence="1">The sequence shown here is derived from an EMBL/GenBank/DDBJ whole genome shotgun (WGS) entry which is preliminary data.</text>
</comment>
<protein>
    <submittedName>
        <fullName evidence="1">Uncharacterized protein</fullName>
    </submittedName>
</protein>
<dbReference type="Proteomes" id="UP001281147">
    <property type="component" value="Unassembled WGS sequence"/>
</dbReference>
<keyword evidence="2" id="KW-1185">Reference proteome</keyword>
<evidence type="ECO:0000313" key="1">
    <source>
        <dbReference type="EMBL" id="KAK3716061.1"/>
    </source>
</evidence>
<reference evidence="1" key="1">
    <citation type="submission" date="2023-07" db="EMBL/GenBank/DDBJ databases">
        <title>Black Yeasts Isolated from many extreme environments.</title>
        <authorList>
            <person name="Coleine C."/>
            <person name="Stajich J.E."/>
            <person name="Selbmann L."/>
        </authorList>
    </citation>
    <scope>NUCLEOTIDE SEQUENCE</scope>
    <source>
        <strain evidence="1">CCFEE 5714</strain>
    </source>
</reference>
<evidence type="ECO:0000313" key="2">
    <source>
        <dbReference type="Proteomes" id="UP001281147"/>
    </source>
</evidence>
<proteinExistence type="predicted"/>
<accession>A0ACC3NIJ2</accession>
<dbReference type="EMBL" id="JAUTXU010000045">
    <property type="protein sequence ID" value="KAK3716061.1"/>
    <property type="molecule type" value="Genomic_DNA"/>
</dbReference>
<name>A0ACC3NIJ2_9PEZI</name>
<organism evidence="1 2">
    <name type="scientific">Vermiconidia calcicola</name>
    <dbReference type="NCBI Taxonomy" id="1690605"/>
    <lineage>
        <taxon>Eukaryota</taxon>
        <taxon>Fungi</taxon>
        <taxon>Dikarya</taxon>
        <taxon>Ascomycota</taxon>
        <taxon>Pezizomycotina</taxon>
        <taxon>Dothideomycetes</taxon>
        <taxon>Dothideomycetidae</taxon>
        <taxon>Mycosphaerellales</taxon>
        <taxon>Extremaceae</taxon>
        <taxon>Vermiconidia</taxon>
    </lineage>
</organism>
<gene>
    <name evidence="1" type="ORF">LTR37_006791</name>
</gene>